<accession>A0AAD6STU4</accession>
<dbReference type="InterPro" id="IPR053354">
    <property type="entry name" value="MGDG_epimerase"/>
</dbReference>
<dbReference type="AlphaFoldDB" id="A0AAD6STU4"/>
<gene>
    <name evidence="1" type="ORF">C8F04DRAFT_1261130</name>
</gene>
<dbReference type="Proteomes" id="UP001218188">
    <property type="component" value="Unassembled WGS sequence"/>
</dbReference>
<sequence length="636" mass="72575">MTAELLGIDSREELERIEPMIMRPYIWDCTRLPYTVLRQVLSVPWQGTIYPDTGPKIDEWQVVDLILSNEKWLRDPGSRRGNPVHWQCGLVTLPQAEIVFPGSVLTVSGRKIMRPKDMPGFELMCGARQDQITIQPSTSAFSQTFEELSQRLLRNLDWTNVMVAGGMVLGTLISVDAPGGDPHLRHMWSSSDVDMYVYGLSAEKATAKIRHVYETFRSNLPAATPTLAVRNAKTITFYARYPLRRIQIVLKLVDSPKDVLLNFDLDICAMGWDGSDVWMLPRAARALKTGCNIFTMNLIHGHYLSERRASQPQRIFKYANKGYGVRILPSYLSSLARTPEEFEALLPGENISNIDIDVLVADARLSVEAAFAERRGTYRVRYSDLDAIRPSRSCLIGFTLFMRHVVYWEMARQLNGIIEEPAWAYVSYEDTYEDNPNNLLNRPEYVWDSSFCLTKFGRHIDQSNYQENQAWVRSDVSGRLRGHGVIHGDELDDARRITCASRMDVLLSGTHDIKTLLLLPSDFAVYANTLVSEVLEELGVQTHTPMLTPAVFAVIAPPDGVQEGLFIWTITSELMWQQRDRRIDELFEALQAFRRVNVPIEHNQDLQSSRLVQELLKRQIGAHDEFEAFLQWMCQA</sequence>
<evidence type="ECO:0000313" key="2">
    <source>
        <dbReference type="Proteomes" id="UP001218188"/>
    </source>
</evidence>
<dbReference type="PANTHER" id="PTHR43558">
    <property type="entry name" value="REDUCTASE, PUTATIVE (AFU_ORTHOLOGUE AFUA_3G10540)-RELATED"/>
    <property type="match status" value="1"/>
</dbReference>
<protein>
    <submittedName>
        <fullName evidence="1">Uncharacterized protein</fullName>
    </submittedName>
</protein>
<keyword evidence="2" id="KW-1185">Reference proteome</keyword>
<comment type="caution">
    <text evidence="1">The sequence shown here is derived from an EMBL/GenBank/DDBJ whole genome shotgun (WGS) entry which is preliminary data.</text>
</comment>
<organism evidence="1 2">
    <name type="scientific">Mycena alexandri</name>
    <dbReference type="NCBI Taxonomy" id="1745969"/>
    <lineage>
        <taxon>Eukaryota</taxon>
        <taxon>Fungi</taxon>
        <taxon>Dikarya</taxon>
        <taxon>Basidiomycota</taxon>
        <taxon>Agaricomycotina</taxon>
        <taxon>Agaricomycetes</taxon>
        <taxon>Agaricomycetidae</taxon>
        <taxon>Agaricales</taxon>
        <taxon>Marasmiineae</taxon>
        <taxon>Mycenaceae</taxon>
        <taxon>Mycena</taxon>
    </lineage>
</organism>
<reference evidence="1" key="1">
    <citation type="submission" date="2023-03" db="EMBL/GenBank/DDBJ databases">
        <title>Massive genome expansion in bonnet fungi (Mycena s.s.) driven by repeated elements and novel gene families across ecological guilds.</title>
        <authorList>
            <consortium name="Lawrence Berkeley National Laboratory"/>
            <person name="Harder C.B."/>
            <person name="Miyauchi S."/>
            <person name="Viragh M."/>
            <person name="Kuo A."/>
            <person name="Thoen E."/>
            <person name="Andreopoulos B."/>
            <person name="Lu D."/>
            <person name="Skrede I."/>
            <person name="Drula E."/>
            <person name="Henrissat B."/>
            <person name="Morin E."/>
            <person name="Kohler A."/>
            <person name="Barry K."/>
            <person name="LaButti K."/>
            <person name="Morin E."/>
            <person name="Salamov A."/>
            <person name="Lipzen A."/>
            <person name="Mereny Z."/>
            <person name="Hegedus B."/>
            <person name="Baldrian P."/>
            <person name="Stursova M."/>
            <person name="Weitz H."/>
            <person name="Taylor A."/>
            <person name="Grigoriev I.V."/>
            <person name="Nagy L.G."/>
            <person name="Martin F."/>
            <person name="Kauserud H."/>
        </authorList>
    </citation>
    <scope>NUCLEOTIDE SEQUENCE</scope>
    <source>
        <strain evidence="1">CBHHK200</strain>
    </source>
</reference>
<name>A0AAD6STU4_9AGAR</name>
<evidence type="ECO:0000313" key="1">
    <source>
        <dbReference type="EMBL" id="KAJ7033317.1"/>
    </source>
</evidence>
<dbReference type="PANTHER" id="PTHR43558:SF6">
    <property type="entry name" value="REDUCTASE, PUTATIVE (AFU_ORTHOLOGUE AFUA_3G10540)-RELATED"/>
    <property type="match status" value="1"/>
</dbReference>
<proteinExistence type="predicted"/>
<dbReference type="EMBL" id="JARJCM010000066">
    <property type="protein sequence ID" value="KAJ7033317.1"/>
    <property type="molecule type" value="Genomic_DNA"/>
</dbReference>